<keyword evidence="4" id="KW-1133">Transmembrane helix</keyword>
<dbReference type="PANTHER" id="PTHR34295:SF1">
    <property type="entry name" value="BIOTIN TRANSPORTER BIOY"/>
    <property type="match status" value="1"/>
</dbReference>
<keyword evidence="6" id="KW-1185">Reference proteome</keyword>
<comment type="subcellular location">
    <subcellularLocation>
        <location evidence="2">Cell membrane</location>
        <topology evidence="2">Multi-pass membrane protein</topology>
    </subcellularLocation>
</comment>
<dbReference type="RefSeq" id="WP_088818034.1">
    <property type="nucleotide sequence ID" value="NZ_FYEZ01000001.1"/>
</dbReference>
<feature type="transmembrane region" description="Helical" evidence="4">
    <location>
        <begin position="139"/>
        <end position="158"/>
    </location>
</feature>
<dbReference type="Proteomes" id="UP000198122">
    <property type="component" value="Unassembled WGS sequence"/>
</dbReference>
<dbReference type="PIRSF" id="PIRSF016661">
    <property type="entry name" value="BioY"/>
    <property type="match status" value="1"/>
</dbReference>
<organism evidence="5 6">
    <name type="scientific">Kytococcus aerolatus</name>
    <dbReference type="NCBI Taxonomy" id="592308"/>
    <lineage>
        <taxon>Bacteria</taxon>
        <taxon>Bacillati</taxon>
        <taxon>Actinomycetota</taxon>
        <taxon>Actinomycetes</taxon>
        <taxon>Micrococcales</taxon>
        <taxon>Kytococcaceae</taxon>
        <taxon>Kytococcus</taxon>
    </lineage>
</organism>
<sequence length="211" mass="21182">MSTSLRPETAPTGRQLDDQDHHDDESIVRTGAQVAVFAALIGALAVVPGLLLFGSSVPVTLQSLGVTLAALALGPWAGAAAVLAYLALIAIGLPVASGGAGGLGVLTGPTGGYLVGFIFGAVVIGALGRLALRRGGKAVTLWLFVAALAGLPIFYGAGVPWLRFATDMSWGDAWKLGAAIFLPGDVLKAALGAVVIAAVARALPGTLHNDR</sequence>
<protein>
    <recommendedName>
        <fullName evidence="2">Biotin transporter</fullName>
    </recommendedName>
</protein>
<feature type="transmembrane region" description="Helical" evidence="4">
    <location>
        <begin position="34"/>
        <end position="54"/>
    </location>
</feature>
<evidence type="ECO:0000256" key="2">
    <source>
        <dbReference type="PIRNR" id="PIRNR016661"/>
    </source>
</evidence>
<reference evidence="5 6" key="1">
    <citation type="submission" date="2017-06" db="EMBL/GenBank/DDBJ databases">
        <authorList>
            <person name="Kim H.J."/>
            <person name="Triplett B.A."/>
        </authorList>
    </citation>
    <scope>NUCLEOTIDE SEQUENCE [LARGE SCALE GENOMIC DNA]</scope>
    <source>
        <strain evidence="5 6">DSM 22179</strain>
    </source>
</reference>
<dbReference type="InterPro" id="IPR003784">
    <property type="entry name" value="BioY"/>
</dbReference>
<gene>
    <name evidence="5" type="ORF">SAMN05445756_1144</name>
</gene>
<evidence type="ECO:0000256" key="3">
    <source>
        <dbReference type="SAM" id="MobiDB-lite"/>
    </source>
</evidence>
<evidence type="ECO:0000256" key="1">
    <source>
        <dbReference type="ARBA" id="ARBA00010692"/>
    </source>
</evidence>
<feature type="region of interest" description="Disordered" evidence="3">
    <location>
        <begin position="1"/>
        <end position="22"/>
    </location>
</feature>
<dbReference type="Pfam" id="PF02632">
    <property type="entry name" value="BioY"/>
    <property type="match status" value="1"/>
</dbReference>
<keyword evidence="2" id="KW-0813">Transport</keyword>
<feature type="transmembrane region" description="Helical" evidence="4">
    <location>
        <begin position="66"/>
        <end position="93"/>
    </location>
</feature>
<evidence type="ECO:0000313" key="5">
    <source>
        <dbReference type="EMBL" id="SNC64597.1"/>
    </source>
</evidence>
<feature type="transmembrane region" description="Helical" evidence="4">
    <location>
        <begin position="178"/>
        <end position="203"/>
    </location>
</feature>
<dbReference type="EMBL" id="FYEZ01000001">
    <property type="protein sequence ID" value="SNC64597.1"/>
    <property type="molecule type" value="Genomic_DNA"/>
</dbReference>
<dbReference type="GO" id="GO:0015225">
    <property type="term" value="F:biotin transmembrane transporter activity"/>
    <property type="evidence" value="ECO:0007669"/>
    <property type="project" value="UniProtKB-UniRule"/>
</dbReference>
<keyword evidence="4" id="KW-0812">Transmembrane</keyword>
<name>A0A212TEX5_9MICO</name>
<accession>A0A212TEX5</accession>
<evidence type="ECO:0000313" key="6">
    <source>
        <dbReference type="Proteomes" id="UP000198122"/>
    </source>
</evidence>
<dbReference type="OrthoDB" id="1496139at2"/>
<keyword evidence="2 4" id="KW-0472">Membrane</keyword>
<comment type="similarity">
    <text evidence="1 2">Belongs to the BioY family.</text>
</comment>
<evidence type="ECO:0000256" key="4">
    <source>
        <dbReference type="SAM" id="Phobius"/>
    </source>
</evidence>
<dbReference type="Gene3D" id="1.10.1760.20">
    <property type="match status" value="1"/>
</dbReference>
<proteinExistence type="inferred from homology"/>
<dbReference type="PANTHER" id="PTHR34295">
    <property type="entry name" value="BIOTIN TRANSPORTER BIOY"/>
    <property type="match status" value="1"/>
</dbReference>
<dbReference type="AlphaFoldDB" id="A0A212TEX5"/>
<keyword evidence="2" id="KW-1003">Cell membrane</keyword>
<dbReference type="GO" id="GO:0005886">
    <property type="term" value="C:plasma membrane"/>
    <property type="evidence" value="ECO:0007669"/>
    <property type="project" value="UniProtKB-SubCell"/>
</dbReference>
<feature type="transmembrane region" description="Helical" evidence="4">
    <location>
        <begin position="113"/>
        <end position="132"/>
    </location>
</feature>